<dbReference type="InterPro" id="IPR016024">
    <property type="entry name" value="ARM-type_fold"/>
</dbReference>
<dbReference type="Proteomes" id="UP000472272">
    <property type="component" value="Chromosome 3"/>
</dbReference>
<dbReference type="GeneTree" id="ENSGT00390000015500"/>
<keyword evidence="2" id="KW-0819">tRNA processing</keyword>
<evidence type="ECO:0000259" key="7">
    <source>
        <dbReference type="Pfam" id="PF25150"/>
    </source>
</evidence>
<evidence type="ECO:0000256" key="2">
    <source>
        <dbReference type="ARBA" id="ARBA00022694"/>
    </source>
</evidence>
<evidence type="ECO:0000259" key="8">
    <source>
        <dbReference type="Pfam" id="PF25151"/>
    </source>
</evidence>
<dbReference type="Pfam" id="PF25151">
    <property type="entry name" value="TPR_Trm732_C"/>
    <property type="match status" value="1"/>
</dbReference>
<dbReference type="InterPro" id="IPR056842">
    <property type="entry name" value="THADA-like_TPR_C"/>
</dbReference>
<evidence type="ECO:0000256" key="5">
    <source>
        <dbReference type="SAM" id="Phobius"/>
    </source>
</evidence>
<dbReference type="SUPFAM" id="SSF48371">
    <property type="entry name" value="ARM repeat"/>
    <property type="match status" value="2"/>
</dbReference>
<reference evidence="9 10" key="1">
    <citation type="journal article" date="2019" name="Proc. Natl. Acad. Sci. U.S.A.">
        <title>Regulatory changes in pterin and carotenoid genes underlie balanced color polymorphisms in the wall lizard.</title>
        <authorList>
            <person name="Andrade P."/>
            <person name="Pinho C."/>
            <person name="Perez I de Lanuza G."/>
            <person name="Afonso S."/>
            <person name="Brejcha J."/>
            <person name="Rubin C.J."/>
            <person name="Wallerman O."/>
            <person name="Pereira P."/>
            <person name="Sabatino S.J."/>
            <person name="Bellati A."/>
            <person name="Pellitteri-Rosa D."/>
            <person name="Bosakova Z."/>
            <person name="Bunikis I."/>
            <person name="Carretero M.A."/>
            <person name="Feiner N."/>
            <person name="Marsik P."/>
            <person name="Pauperio F."/>
            <person name="Salvi D."/>
            <person name="Soler L."/>
            <person name="While G.M."/>
            <person name="Uller T."/>
            <person name="Font E."/>
            <person name="Andersson L."/>
            <person name="Carneiro M."/>
        </authorList>
    </citation>
    <scope>NUCLEOTIDE SEQUENCE</scope>
</reference>
<keyword evidence="5" id="KW-0472">Membrane</keyword>
<dbReference type="PANTHER" id="PTHR14387:SF7">
    <property type="entry name" value="THYROID ADENOMA-ASSOCIATED PROTEIN"/>
    <property type="match status" value="1"/>
</dbReference>
<organism evidence="9 10">
    <name type="scientific">Podarcis muralis</name>
    <name type="common">Wall lizard</name>
    <name type="synonym">Lacerta muralis</name>
    <dbReference type="NCBI Taxonomy" id="64176"/>
    <lineage>
        <taxon>Eukaryota</taxon>
        <taxon>Metazoa</taxon>
        <taxon>Chordata</taxon>
        <taxon>Craniata</taxon>
        <taxon>Vertebrata</taxon>
        <taxon>Euteleostomi</taxon>
        <taxon>Lepidosauria</taxon>
        <taxon>Squamata</taxon>
        <taxon>Bifurcata</taxon>
        <taxon>Unidentata</taxon>
        <taxon>Episquamata</taxon>
        <taxon>Laterata</taxon>
        <taxon>Lacertibaenia</taxon>
        <taxon>Lacertidae</taxon>
        <taxon>Podarcis</taxon>
    </lineage>
</organism>
<proteinExistence type="inferred from homology"/>
<dbReference type="InterPro" id="IPR019442">
    <property type="entry name" value="THADA/TRM732_DUF2428"/>
</dbReference>
<dbReference type="InterPro" id="IPR056843">
    <property type="entry name" value="THADA-like_TPR"/>
</dbReference>
<feature type="transmembrane region" description="Helical" evidence="5">
    <location>
        <begin position="9"/>
        <end position="28"/>
    </location>
</feature>
<dbReference type="PANTHER" id="PTHR14387">
    <property type="entry name" value="THADA/DEATH RECEPTOR INTERACTING PROTEIN"/>
    <property type="match status" value="1"/>
</dbReference>
<reference evidence="9" key="2">
    <citation type="submission" date="2025-08" db="UniProtKB">
        <authorList>
            <consortium name="Ensembl"/>
        </authorList>
    </citation>
    <scope>IDENTIFICATION</scope>
</reference>
<feature type="domain" description="tRNA (32-2'-O)-methyltransferase regulator THADA-like C-terminal TPR repeats region" evidence="8">
    <location>
        <begin position="1225"/>
        <end position="1388"/>
    </location>
</feature>
<evidence type="ECO:0000256" key="1">
    <source>
        <dbReference type="ARBA" id="ARBA00010409"/>
    </source>
</evidence>
<evidence type="ECO:0000313" key="10">
    <source>
        <dbReference type="Proteomes" id="UP000472272"/>
    </source>
</evidence>
<feature type="domain" description="tRNA (32-2'-O)-methyltransferase regulator THADA-like TPR repeats region" evidence="7">
    <location>
        <begin position="512"/>
        <end position="783"/>
    </location>
</feature>
<comment type="function">
    <text evidence="3">Together with methyltransferase FTSJ1, methylates the 2'-O-ribose of nucleotides at position 32 of the anticodon loop of substrate tRNAs.</text>
</comment>
<comment type="similarity">
    <text evidence="1">Belongs to the THADA family.</text>
</comment>
<evidence type="ECO:0000256" key="3">
    <source>
        <dbReference type="ARBA" id="ARBA00035625"/>
    </source>
</evidence>
<accession>A0A670K123</accession>
<dbReference type="Pfam" id="PF25150">
    <property type="entry name" value="TPR_Trm732"/>
    <property type="match status" value="1"/>
</dbReference>
<keyword evidence="10" id="KW-1185">Reference proteome</keyword>
<gene>
    <name evidence="9" type="primary">THADA</name>
</gene>
<dbReference type="GO" id="GO:0030488">
    <property type="term" value="P:tRNA methylation"/>
    <property type="evidence" value="ECO:0007669"/>
    <property type="project" value="TreeGrafter"/>
</dbReference>
<keyword evidence="5" id="KW-0812">Transmembrane</keyword>
<protein>
    <recommendedName>
        <fullName evidence="4">tRNA (32-2'-O)-methyltransferase regulator THADA</fullName>
    </recommendedName>
</protein>
<evidence type="ECO:0000256" key="4">
    <source>
        <dbReference type="ARBA" id="ARBA00035698"/>
    </source>
</evidence>
<dbReference type="Pfam" id="PF10350">
    <property type="entry name" value="DUF2428"/>
    <property type="match status" value="1"/>
</dbReference>
<reference evidence="9" key="3">
    <citation type="submission" date="2025-09" db="UniProtKB">
        <authorList>
            <consortium name="Ensembl"/>
        </authorList>
    </citation>
    <scope>IDENTIFICATION</scope>
</reference>
<name>A0A670K123_PODMU</name>
<dbReference type="InterPro" id="IPR051954">
    <property type="entry name" value="tRNA_methyltransferase_THADA"/>
</dbReference>
<keyword evidence="5" id="KW-1133">Transmembrane helix</keyword>
<dbReference type="Ensembl" id="ENSPMRT00000031674.1">
    <property type="protein sequence ID" value="ENSPMRP00000029865.1"/>
    <property type="gene ID" value="ENSPMRG00000018815.1"/>
</dbReference>
<feature type="domain" description="DUF2428" evidence="6">
    <location>
        <begin position="926"/>
        <end position="1223"/>
    </location>
</feature>
<sequence>FVLVKAQELFLILKVFFTYLLSFCIAFADVEGQNLASLLLRCALLPDGIQQIHCVKQIVPLLEKMDKSSLCDPMVKNCLDVLGAMFLSLDVKNPLKKVLSSSLNGIPEPLMAEATQSFVFCLREELKTTDLSQYRKTMDNLASCMENNTIALQFLQKSVLEIEEENRKLSGNRIAQTRLMHDLLMGVKVSMMLIQKIQENVQGNFWKTLDSPIWQSMCGLLNHFSHFLINEDLLQTVQTTAGLAVVLFIKTMFEPGEKLPCLISDLLCGSLKHSDLPDWFVDSCGSLCTAELSDSVLLFLCHGALAMLEWKNGSMDRSMEKLLLDIALTLLTLSTRLKESVMAASLSRILAIWTASALDALQSSSENLKRSLSGNSGTIGKMLDYVYAHWEHPLDAVRHQTKLIFRNILRIHQASANRPIVKVDPFFSGLIDNLLSLEWHVKGKYSSLGCLVECVGIENILAMDRTIPAQILGVMSDQSFAPYASDLLETMFVNHKRHLESTLEGNTWIDKWHEAWVSPLLSILCDGNPEQATYVTDYYLPKLLKCSPESLNYMIKILHTSAESNVGSCNTRGALGALMACLRTARAHGHLKFIDMMHSGLVSITCIKQGLVHQHDQVRIDALGLLCESHWSTEIISTEEMQLIEFFISYNLNSQSPAVRQQICSLLKKLFCRVHESSQTVHKMQQTKSKQGLGKHSVPWDPLQTLHQYKDFMSSICDILFGALFPGSSHPTRFTALTVLGLIAETFPVSEGNQELFQVAQEVSLPRLQTLLHCFASTFEEIKILAFDLLMKLHPVLTYFRQLQLLFQVAMQLSTSTKPYDCVTASYLLNFLIHQKGLLKTCLNNHLPLNTFQPDEDKSSDLVEENTLAVVKSLMVNLEGEIRQADKSLLQAATSFPMYGRVHCITAALHQLPLNNLTLIPEWKEVVAKLILMSYELSAVVSPVVQSSSPEGLIPMDTDLDSSERLQLILREIQPRDTNDYFSETKLFQERCRLDCTSEGVENICAEIRDEEQQTCDVTAQMVLVCCWRSMKEISLLLGKLCQLLPLQALPNCPDALITVKQVKEIGEYFKHHLLKSRHRGAFELAYAGFVKLTEVLSRCDDESLHGLPEQWLCNVLEEIKSSDPSSKLCATRRSAGIPFYIQALLASEPKKGKTRLLKMTMKELISLVSPSIACIDFPPYQVHALNILRALFKDTRLGENIIPYVADGMRAAILGFTSSVWAVRNSSTLLFSTLITRIFGVKRGKDENSKKNRMTGREFFTRFPNLYPFLLSQLEAVASTVDSGTGEFKLHPSLFLLLLILGKLYPSPMDGTYSALNMAPFAPFILRCGHSPVYRSRELAGRALVPFIMVNQVPQTVSSLLAGLPDCTDLCIRQNAVHGTLLQVFHLLQSYLESKHRANSDFLQGLRSIITCVEAKLWLAKWQNPCLVTRSTYLDILILLNNYLGKSKIKELLRFWDQIGTIISDSELATGISYSSAVPGLPQYLQSITKLFLSMLTVTSDPGFANYSSPAKPKTVKPCLSVAHLLHSEFCEVRLLVLEATVLWLKQGHSNSVMEERGKVPLCLLSGLEEILLRMAVKEKHPECFCKVNTYLQGYFRLLKPMKQWVGIVTSFCGDEQQTDLRLAAAEILVSITPFFLTSQKLLLGLSDTLHLWRCVVQLLQSEEQIVRNTVAGVIRQAQSQENISRKTELGFQVVNAAMAMDLTFFILCELLQQWEQTGAGVLILLEWLLGKEDLETTTFVENDYLFDKGEANFWAEKLTKVRQLRKHLFLLIPVTHVNPCDQGKLHQLATLASDQAKHVTQLLGEMPSAPEFSRSSELTQLTIRKERISTCLKILSLLEAGNDTCRKLENTNACCRKQSC</sequence>
<dbReference type="GO" id="GO:0005829">
    <property type="term" value="C:cytosol"/>
    <property type="evidence" value="ECO:0007669"/>
    <property type="project" value="TreeGrafter"/>
</dbReference>
<evidence type="ECO:0000259" key="6">
    <source>
        <dbReference type="Pfam" id="PF10350"/>
    </source>
</evidence>
<evidence type="ECO:0000313" key="9">
    <source>
        <dbReference type="Ensembl" id="ENSPMRP00000029865.1"/>
    </source>
</evidence>